<dbReference type="PROSITE" id="PS51832">
    <property type="entry name" value="HD_GYP"/>
    <property type="match status" value="1"/>
</dbReference>
<proteinExistence type="predicted"/>
<organism evidence="2 3">
    <name type="scientific">Murimonas intestini</name>
    <dbReference type="NCBI Taxonomy" id="1337051"/>
    <lineage>
        <taxon>Bacteria</taxon>
        <taxon>Bacillati</taxon>
        <taxon>Bacillota</taxon>
        <taxon>Clostridia</taxon>
        <taxon>Lachnospirales</taxon>
        <taxon>Lachnospiraceae</taxon>
        <taxon>Murimonas</taxon>
    </lineage>
</organism>
<gene>
    <name evidence="2" type="ORF">C7383_10357</name>
</gene>
<dbReference type="Pfam" id="PF13487">
    <property type="entry name" value="HD_5"/>
    <property type="match status" value="1"/>
</dbReference>
<sequence length="203" mass="23216">MKQYRIIQFDMAKELAHGMCVSNLAYLTGRELGMDEDDCYQLAMAGMVHDVGKLELEKYIYGRGEDTLTIEEMKYVRSHSGLSYAILNEQGGYSQFVLDSVLYHHENYDGTGYPSNLVGEDIPLGARIIRVCDVFAALISDRPYRKSFDMDTAVELMIEEVKNFDMKIFLAFMRLLHEDGIEETADAKVYEEIFGITAEEEKE</sequence>
<name>A0AB73T6I3_9FIRM</name>
<evidence type="ECO:0000313" key="3">
    <source>
        <dbReference type="Proteomes" id="UP000245412"/>
    </source>
</evidence>
<dbReference type="Gene3D" id="1.10.3210.10">
    <property type="entry name" value="Hypothetical protein af1432"/>
    <property type="match status" value="1"/>
</dbReference>
<dbReference type="AlphaFoldDB" id="A0AB73T6I3"/>
<feature type="domain" description="HD-GYP" evidence="1">
    <location>
        <begin position="1"/>
        <end position="188"/>
    </location>
</feature>
<comment type="caution">
    <text evidence="2">The sequence shown here is derived from an EMBL/GenBank/DDBJ whole genome shotgun (WGS) entry which is preliminary data.</text>
</comment>
<dbReference type="CDD" id="cd00077">
    <property type="entry name" value="HDc"/>
    <property type="match status" value="1"/>
</dbReference>
<protein>
    <submittedName>
        <fullName evidence="2">HD domain-containing protein</fullName>
    </submittedName>
</protein>
<evidence type="ECO:0000259" key="1">
    <source>
        <dbReference type="PROSITE" id="PS51832"/>
    </source>
</evidence>
<dbReference type="InterPro" id="IPR003607">
    <property type="entry name" value="HD/PDEase_dom"/>
</dbReference>
<dbReference type="Proteomes" id="UP000245412">
    <property type="component" value="Unassembled WGS sequence"/>
</dbReference>
<dbReference type="InterPro" id="IPR037522">
    <property type="entry name" value="HD_GYP_dom"/>
</dbReference>
<dbReference type="SUPFAM" id="SSF109604">
    <property type="entry name" value="HD-domain/PDEase-like"/>
    <property type="match status" value="1"/>
</dbReference>
<keyword evidence="3" id="KW-1185">Reference proteome</keyword>
<dbReference type="PANTHER" id="PTHR43155">
    <property type="entry name" value="CYCLIC DI-GMP PHOSPHODIESTERASE PA4108-RELATED"/>
    <property type="match status" value="1"/>
</dbReference>
<dbReference type="RefSeq" id="WP_243134927.1">
    <property type="nucleotide sequence ID" value="NZ_CABJAT010000007.1"/>
</dbReference>
<dbReference type="PANTHER" id="PTHR43155:SF2">
    <property type="entry name" value="CYCLIC DI-GMP PHOSPHODIESTERASE PA4108"/>
    <property type="match status" value="1"/>
</dbReference>
<accession>A0AB73T6I3</accession>
<evidence type="ECO:0000313" key="2">
    <source>
        <dbReference type="EMBL" id="PWJ77216.1"/>
    </source>
</evidence>
<dbReference type="EMBL" id="QGGY01000003">
    <property type="protein sequence ID" value="PWJ77216.1"/>
    <property type="molecule type" value="Genomic_DNA"/>
</dbReference>
<reference evidence="2 3" key="1">
    <citation type="submission" date="2018-05" db="EMBL/GenBank/DDBJ databases">
        <authorList>
            <person name="Goeker M."/>
            <person name="Huntemann M."/>
            <person name="Clum A."/>
            <person name="Pillay M."/>
            <person name="Palaniappan K."/>
            <person name="Varghese N."/>
            <person name="Mikhailova N."/>
            <person name="Stamatis D."/>
            <person name="Reddy T."/>
            <person name="Daum C."/>
            <person name="Shapiro N."/>
            <person name="Ivanova N."/>
            <person name="Kyrpides N."/>
            <person name="Woyke T."/>
        </authorList>
    </citation>
    <scope>NUCLEOTIDE SEQUENCE [LARGE SCALE GENOMIC DNA]</scope>
    <source>
        <strain evidence="2 3">DSM 26524</strain>
    </source>
</reference>